<dbReference type="InterPro" id="IPR006683">
    <property type="entry name" value="Thioestr_dom"/>
</dbReference>
<dbReference type="AlphaFoldDB" id="A0A849I2X9"/>
<dbReference type="GO" id="GO:0005829">
    <property type="term" value="C:cytosol"/>
    <property type="evidence" value="ECO:0007669"/>
    <property type="project" value="TreeGrafter"/>
</dbReference>
<evidence type="ECO:0000259" key="3">
    <source>
        <dbReference type="Pfam" id="PF03061"/>
    </source>
</evidence>
<reference evidence="4 5" key="1">
    <citation type="submission" date="2020-04" db="EMBL/GenBank/DDBJ databases">
        <title>Enterovirga sp. isolate from soil.</title>
        <authorList>
            <person name="Chea S."/>
            <person name="Kim D.-U."/>
        </authorList>
    </citation>
    <scope>NUCLEOTIDE SEQUENCE [LARGE SCALE GENOMIC DNA]</scope>
    <source>
        <strain evidence="4 5">DB1703</strain>
    </source>
</reference>
<evidence type="ECO:0000313" key="5">
    <source>
        <dbReference type="Proteomes" id="UP000564885"/>
    </source>
</evidence>
<dbReference type="EMBL" id="JABEPP010000004">
    <property type="protein sequence ID" value="NNM73752.1"/>
    <property type="molecule type" value="Genomic_DNA"/>
</dbReference>
<dbReference type="SUPFAM" id="SSF54637">
    <property type="entry name" value="Thioesterase/thiol ester dehydrase-isomerase"/>
    <property type="match status" value="1"/>
</dbReference>
<dbReference type="CDD" id="cd03443">
    <property type="entry name" value="PaaI_thioesterase"/>
    <property type="match status" value="1"/>
</dbReference>
<comment type="similarity">
    <text evidence="1">Belongs to the thioesterase PaaI family.</text>
</comment>
<keyword evidence="2" id="KW-0378">Hydrolase</keyword>
<dbReference type="GO" id="GO:0061522">
    <property type="term" value="F:1,4-dihydroxy-2-naphthoyl-CoA thioesterase activity"/>
    <property type="evidence" value="ECO:0007669"/>
    <property type="project" value="TreeGrafter"/>
</dbReference>
<feature type="domain" description="Thioesterase" evidence="3">
    <location>
        <begin position="50"/>
        <end position="120"/>
    </location>
</feature>
<evidence type="ECO:0000256" key="2">
    <source>
        <dbReference type="ARBA" id="ARBA00022801"/>
    </source>
</evidence>
<sequence>MTPDLATQQLRKVPFFQFLDFTITELAETHAAATMPFAERLIGNPIMEYYHGGIIASFMEAVAAISVSHGPDLQPPKPINLTVDYLRPAVKGALMAEATVTRKGKRMASVRTACWQDDDSRPVAEGLYHFLLV</sequence>
<accession>A0A849I2X9</accession>
<proteinExistence type="inferred from homology"/>
<protein>
    <submittedName>
        <fullName evidence="4">PaaI family thioesterase</fullName>
    </submittedName>
</protein>
<organism evidence="4 5">
    <name type="scientific">Enterovirga aerilata</name>
    <dbReference type="NCBI Taxonomy" id="2730920"/>
    <lineage>
        <taxon>Bacteria</taxon>
        <taxon>Pseudomonadati</taxon>
        <taxon>Pseudomonadota</taxon>
        <taxon>Alphaproteobacteria</taxon>
        <taxon>Hyphomicrobiales</taxon>
        <taxon>Methylobacteriaceae</taxon>
        <taxon>Enterovirga</taxon>
    </lineage>
</organism>
<dbReference type="Gene3D" id="3.10.129.10">
    <property type="entry name" value="Hotdog Thioesterase"/>
    <property type="match status" value="1"/>
</dbReference>
<keyword evidence="5" id="KW-1185">Reference proteome</keyword>
<gene>
    <name evidence="4" type="ORF">HJG44_15305</name>
</gene>
<dbReference type="PANTHER" id="PTHR43240">
    <property type="entry name" value="1,4-DIHYDROXY-2-NAPHTHOYL-COA THIOESTERASE 1"/>
    <property type="match status" value="1"/>
</dbReference>
<dbReference type="InterPro" id="IPR003736">
    <property type="entry name" value="PAAI_dom"/>
</dbReference>
<name>A0A849I2X9_9HYPH</name>
<dbReference type="InterPro" id="IPR029069">
    <property type="entry name" value="HotDog_dom_sf"/>
</dbReference>
<evidence type="ECO:0000313" key="4">
    <source>
        <dbReference type="EMBL" id="NNM73752.1"/>
    </source>
</evidence>
<dbReference type="PANTHER" id="PTHR43240:SF5">
    <property type="entry name" value="1,4-DIHYDROXY-2-NAPHTHOYL-COA THIOESTERASE 1"/>
    <property type="match status" value="1"/>
</dbReference>
<dbReference type="NCBIfam" id="TIGR00369">
    <property type="entry name" value="unchar_dom_1"/>
    <property type="match status" value="1"/>
</dbReference>
<dbReference type="RefSeq" id="WP_171219245.1">
    <property type="nucleotide sequence ID" value="NZ_JABEPP010000004.1"/>
</dbReference>
<comment type="caution">
    <text evidence="4">The sequence shown here is derived from an EMBL/GenBank/DDBJ whole genome shotgun (WGS) entry which is preliminary data.</text>
</comment>
<dbReference type="Pfam" id="PF03061">
    <property type="entry name" value="4HBT"/>
    <property type="match status" value="1"/>
</dbReference>
<evidence type="ECO:0000256" key="1">
    <source>
        <dbReference type="ARBA" id="ARBA00008324"/>
    </source>
</evidence>
<dbReference type="Proteomes" id="UP000564885">
    <property type="component" value="Unassembled WGS sequence"/>
</dbReference>